<protein>
    <submittedName>
        <fullName evidence="1">Uncharacterized protein</fullName>
    </submittedName>
</protein>
<dbReference type="Proteomes" id="UP001177021">
    <property type="component" value="Unassembled WGS sequence"/>
</dbReference>
<evidence type="ECO:0000313" key="1">
    <source>
        <dbReference type="EMBL" id="CAJ2629208.1"/>
    </source>
</evidence>
<dbReference type="EMBL" id="CASHSV030000001">
    <property type="protein sequence ID" value="CAJ2629208.1"/>
    <property type="molecule type" value="Genomic_DNA"/>
</dbReference>
<evidence type="ECO:0000313" key="2">
    <source>
        <dbReference type="Proteomes" id="UP001177021"/>
    </source>
</evidence>
<reference evidence="1" key="1">
    <citation type="submission" date="2023-10" db="EMBL/GenBank/DDBJ databases">
        <authorList>
            <person name="Rodriguez Cubillos JULIANA M."/>
            <person name="De Vega J."/>
        </authorList>
    </citation>
    <scope>NUCLEOTIDE SEQUENCE</scope>
</reference>
<organism evidence="1 2">
    <name type="scientific">Trifolium pratense</name>
    <name type="common">Red clover</name>
    <dbReference type="NCBI Taxonomy" id="57577"/>
    <lineage>
        <taxon>Eukaryota</taxon>
        <taxon>Viridiplantae</taxon>
        <taxon>Streptophyta</taxon>
        <taxon>Embryophyta</taxon>
        <taxon>Tracheophyta</taxon>
        <taxon>Spermatophyta</taxon>
        <taxon>Magnoliopsida</taxon>
        <taxon>eudicotyledons</taxon>
        <taxon>Gunneridae</taxon>
        <taxon>Pentapetalae</taxon>
        <taxon>rosids</taxon>
        <taxon>fabids</taxon>
        <taxon>Fabales</taxon>
        <taxon>Fabaceae</taxon>
        <taxon>Papilionoideae</taxon>
        <taxon>50 kb inversion clade</taxon>
        <taxon>NPAAA clade</taxon>
        <taxon>Hologalegina</taxon>
        <taxon>IRL clade</taxon>
        <taxon>Trifolieae</taxon>
        <taxon>Trifolium</taxon>
    </lineage>
</organism>
<name>A0ACB0IAE0_TRIPR</name>
<keyword evidence="2" id="KW-1185">Reference proteome</keyword>
<sequence length="66" mass="7706">MLLLKNGVGMKEVKMMLKRRSHRLSKTHYHSFRLRMSCRRYHCTLSPQCPPRPTGNRCFGGSLSDL</sequence>
<comment type="caution">
    <text evidence="1">The sequence shown here is derived from an EMBL/GenBank/DDBJ whole genome shotgun (WGS) entry which is preliminary data.</text>
</comment>
<gene>
    <name evidence="1" type="ORF">MILVUS5_LOCUS1244</name>
</gene>
<accession>A0ACB0IAE0</accession>
<proteinExistence type="predicted"/>